<evidence type="ECO:0000256" key="4">
    <source>
        <dbReference type="SAM" id="MobiDB-lite"/>
    </source>
</evidence>
<feature type="repeat" description="ANK" evidence="3">
    <location>
        <begin position="351"/>
        <end position="383"/>
    </location>
</feature>
<dbReference type="Pfam" id="PF00023">
    <property type="entry name" value="Ank"/>
    <property type="match status" value="1"/>
</dbReference>
<keyword evidence="1" id="KW-0677">Repeat</keyword>
<dbReference type="SUPFAM" id="SSF48403">
    <property type="entry name" value="Ankyrin repeat"/>
    <property type="match status" value="1"/>
</dbReference>
<accession>A0A1Q9BW93</accession>
<dbReference type="SMART" id="SM00248">
    <property type="entry name" value="ANK"/>
    <property type="match status" value="4"/>
</dbReference>
<dbReference type="PROSITE" id="PS50297">
    <property type="entry name" value="ANK_REP_REGION"/>
    <property type="match status" value="1"/>
</dbReference>
<evidence type="ECO:0000256" key="3">
    <source>
        <dbReference type="PROSITE-ProRule" id="PRU00023"/>
    </source>
</evidence>
<dbReference type="Gene3D" id="1.25.40.20">
    <property type="entry name" value="Ankyrin repeat-containing domain"/>
    <property type="match status" value="2"/>
</dbReference>
<evidence type="ECO:0000256" key="1">
    <source>
        <dbReference type="ARBA" id="ARBA00022737"/>
    </source>
</evidence>
<gene>
    <name evidence="5" type="ORF">AK812_SmicGene45329</name>
</gene>
<comment type="caution">
    <text evidence="5">The sequence shown here is derived from an EMBL/GenBank/DDBJ whole genome shotgun (WGS) entry which is preliminary data.</text>
</comment>
<keyword evidence="6" id="KW-1185">Reference proteome</keyword>
<dbReference type="EMBL" id="LSRX01002962">
    <property type="protein sequence ID" value="OLP74968.1"/>
    <property type="molecule type" value="Genomic_DNA"/>
</dbReference>
<evidence type="ECO:0000313" key="5">
    <source>
        <dbReference type="EMBL" id="OLP74968.1"/>
    </source>
</evidence>
<keyword evidence="2 3" id="KW-0040">ANK repeat</keyword>
<organism evidence="5 6">
    <name type="scientific">Symbiodinium microadriaticum</name>
    <name type="common">Dinoflagellate</name>
    <name type="synonym">Zooxanthella microadriatica</name>
    <dbReference type="NCBI Taxonomy" id="2951"/>
    <lineage>
        <taxon>Eukaryota</taxon>
        <taxon>Sar</taxon>
        <taxon>Alveolata</taxon>
        <taxon>Dinophyceae</taxon>
        <taxon>Suessiales</taxon>
        <taxon>Symbiodiniaceae</taxon>
        <taxon>Symbiodinium</taxon>
    </lineage>
</organism>
<dbReference type="OrthoDB" id="427578at2759"/>
<dbReference type="AlphaFoldDB" id="A0A1Q9BW93"/>
<sequence length="614" mass="68490">MVFRCCRAKTALEEFAASLEDRSEQGGTDPSEIDAAPMLFPMYTVSVDTVLQMTQVMPHEDLKDKGMVVEFHLGMGDAAFISHQWVSNQHPDPDFMQFLVLQGALRRMLFQSHHLPTDVMTEVYLPRRKAFDTAQFRQAHLYLWYDYFSCPQLEQLISPTTPAAGPSSPLSKAIDSIPTYIARCKFFFALCPVVESLRTDRVFSPFSWSERGWCRVERAFRELSPDQSWIMIKSSTEMELVSSVLLGLGRAAGEGQFTVAEDRVKLGSVLQGALRRKLMLLLLLKAQDLVGYRVLMNMQRIHLRGFPLEARYDLLLPGPGPEDHELQVAARSVQHFLYQNGFRSIHEVDGSGWAPVHYAAMRGDPDVMHGLLEMRANIDRWTKKDQPQSGMLLGMTPLQICGFFKHYPVMRLLISANARVDSGLHPDMPVQCLSDDPAGIRILCKAGCELFRRNFLGMNAFDTASSIGALAALEELVTQAGEDLTHADLSKALCMAAAFKGGRAELIQRLLDLRAPVDGAAAKVATTIPARVLLTAKALQHKYGKDFILRLLQARAGDRLTAEQAVLHPWLRGAASMSSFSTSESSQRSQRTVPANYYSSDAVQGTSYPYKVPR</sequence>
<evidence type="ECO:0000256" key="2">
    <source>
        <dbReference type="ARBA" id="ARBA00023043"/>
    </source>
</evidence>
<reference evidence="5 6" key="1">
    <citation type="submission" date="2016-02" db="EMBL/GenBank/DDBJ databases">
        <title>Genome analysis of coral dinoflagellate symbionts highlights evolutionary adaptations to a symbiotic lifestyle.</title>
        <authorList>
            <person name="Aranda M."/>
            <person name="Li Y."/>
            <person name="Liew Y.J."/>
            <person name="Baumgarten S."/>
            <person name="Simakov O."/>
            <person name="Wilson M."/>
            <person name="Piel J."/>
            <person name="Ashoor H."/>
            <person name="Bougouffa S."/>
            <person name="Bajic V.B."/>
            <person name="Ryu T."/>
            <person name="Ravasi T."/>
            <person name="Bayer T."/>
            <person name="Micklem G."/>
            <person name="Kim H."/>
            <person name="Bhak J."/>
            <person name="Lajeunesse T.C."/>
            <person name="Voolstra C.R."/>
        </authorList>
    </citation>
    <scope>NUCLEOTIDE SEQUENCE [LARGE SCALE GENOMIC DNA]</scope>
    <source>
        <strain evidence="5 6">CCMP2467</strain>
    </source>
</reference>
<feature type="region of interest" description="Disordered" evidence="4">
    <location>
        <begin position="581"/>
        <end position="614"/>
    </location>
</feature>
<dbReference type="PANTHER" id="PTHR24198:SF165">
    <property type="entry name" value="ANKYRIN REPEAT-CONTAINING PROTEIN-RELATED"/>
    <property type="match status" value="1"/>
</dbReference>
<dbReference type="InterPro" id="IPR002110">
    <property type="entry name" value="Ankyrin_rpt"/>
</dbReference>
<name>A0A1Q9BW93_SYMMI</name>
<feature type="compositionally biased region" description="Polar residues" evidence="4">
    <location>
        <begin position="590"/>
        <end position="607"/>
    </location>
</feature>
<dbReference type="InterPro" id="IPR036770">
    <property type="entry name" value="Ankyrin_rpt-contain_sf"/>
</dbReference>
<dbReference type="PANTHER" id="PTHR24198">
    <property type="entry name" value="ANKYRIN REPEAT AND PROTEIN KINASE DOMAIN-CONTAINING PROTEIN"/>
    <property type="match status" value="1"/>
</dbReference>
<dbReference type="PROSITE" id="PS50088">
    <property type="entry name" value="ANK_REPEAT"/>
    <property type="match status" value="1"/>
</dbReference>
<proteinExistence type="predicted"/>
<dbReference type="Proteomes" id="UP000186817">
    <property type="component" value="Unassembled WGS sequence"/>
</dbReference>
<evidence type="ECO:0000313" key="6">
    <source>
        <dbReference type="Proteomes" id="UP000186817"/>
    </source>
</evidence>
<protein>
    <submittedName>
        <fullName evidence="5">Uncharacterized protein</fullName>
    </submittedName>
</protein>